<evidence type="ECO:0000256" key="1">
    <source>
        <dbReference type="ARBA" id="ARBA00022723"/>
    </source>
</evidence>
<feature type="region of interest" description="Disordered" evidence="5">
    <location>
        <begin position="1"/>
        <end position="37"/>
    </location>
</feature>
<proteinExistence type="predicted"/>
<dbReference type="PROSITE" id="PS50157">
    <property type="entry name" value="ZINC_FINGER_C2H2_2"/>
    <property type="match status" value="1"/>
</dbReference>
<evidence type="ECO:0000256" key="5">
    <source>
        <dbReference type="SAM" id="MobiDB-lite"/>
    </source>
</evidence>
<evidence type="ECO:0000313" key="7">
    <source>
        <dbReference type="EMBL" id="KAK7944739.1"/>
    </source>
</evidence>
<reference evidence="8" key="1">
    <citation type="submission" date="2024-04" db="EMBL/GenBank/DDBJ databases">
        <title>Salinicola lusitanus LLJ914,a marine bacterium isolated from the Okinawa Trough.</title>
        <authorList>
            <person name="Li J."/>
        </authorList>
    </citation>
    <scope>NUCLEOTIDE SEQUENCE [LARGE SCALE GENOMIC DNA]</scope>
</reference>
<dbReference type="Gene3D" id="3.30.160.60">
    <property type="entry name" value="Classic Zinc Finger"/>
    <property type="match status" value="1"/>
</dbReference>
<evidence type="ECO:0000256" key="3">
    <source>
        <dbReference type="ARBA" id="ARBA00022833"/>
    </source>
</evidence>
<dbReference type="AlphaFoldDB" id="A0AAW0PZD1"/>
<gene>
    <name evidence="7" type="ORF">WMY93_000467</name>
</gene>
<organism evidence="7 8">
    <name type="scientific">Mugilogobius chulae</name>
    <name type="common">yellowstripe goby</name>
    <dbReference type="NCBI Taxonomy" id="88201"/>
    <lineage>
        <taxon>Eukaryota</taxon>
        <taxon>Metazoa</taxon>
        <taxon>Chordata</taxon>
        <taxon>Craniata</taxon>
        <taxon>Vertebrata</taxon>
        <taxon>Euteleostomi</taxon>
        <taxon>Actinopterygii</taxon>
        <taxon>Neopterygii</taxon>
        <taxon>Teleostei</taxon>
        <taxon>Neoteleostei</taxon>
        <taxon>Acanthomorphata</taxon>
        <taxon>Gobiaria</taxon>
        <taxon>Gobiiformes</taxon>
        <taxon>Gobioidei</taxon>
        <taxon>Gobiidae</taxon>
        <taxon>Gobionellinae</taxon>
        <taxon>Mugilogobius</taxon>
    </lineage>
</organism>
<dbReference type="EMBL" id="JBBPFD010000001">
    <property type="protein sequence ID" value="KAK7944739.1"/>
    <property type="molecule type" value="Genomic_DNA"/>
</dbReference>
<dbReference type="SUPFAM" id="SSF57667">
    <property type="entry name" value="beta-beta-alpha zinc fingers"/>
    <property type="match status" value="1"/>
</dbReference>
<name>A0AAW0PZD1_9GOBI</name>
<feature type="domain" description="C2H2-type" evidence="6">
    <location>
        <begin position="40"/>
        <end position="67"/>
    </location>
</feature>
<dbReference type="Pfam" id="PF12874">
    <property type="entry name" value="zf-met"/>
    <property type="match status" value="1"/>
</dbReference>
<dbReference type="InterPro" id="IPR036236">
    <property type="entry name" value="Znf_C2H2_sf"/>
</dbReference>
<keyword evidence="3" id="KW-0862">Zinc</keyword>
<dbReference type="Proteomes" id="UP001460270">
    <property type="component" value="Unassembled WGS sequence"/>
</dbReference>
<feature type="compositionally biased region" description="Polar residues" evidence="5">
    <location>
        <begin position="20"/>
        <end position="29"/>
    </location>
</feature>
<keyword evidence="8" id="KW-1185">Reference proteome</keyword>
<evidence type="ECO:0000256" key="4">
    <source>
        <dbReference type="PROSITE-ProRule" id="PRU00042"/>
    </source>
</evidence>
<keyword evidence="1" id="KW-0479">Metal-binding</keyword>
<dbReference type="GO" id="GO:0008270">
    <property type="term" value="F:zinc ion binding"/>
    <property type="evidence" value="ECO:0007669"/>
    <property type="project" value="UniProtKB-KW"/>
</dbReference>
<evidence type="ECO:0000256" key="2">
    <source>
        <dbReference type="ARBA" id="ARBA00022771"/>
    </source>
</evidence>
<protein>
    <recommendedName>
        <fullName evidence="6">C2H2-type domain-containing protein</fullName>
    </recommendedName>
</protein>
<sequence length="86" mass="9511">MTSTDQTLSPAPIMPLCDDSLTQNSSPEQPQLVPSGDRPFSCNLCNKTFTRDTQLKRHKCFAADETPPEKVYKCTTAINSTDTKDT</sequence>
<evidence type="ECO:0000313" key="8">
    <source>
        <dbReference type="Proteomes" id="UP001460270"/>
    </source>
</evidence>
<evidence type="ECO:0000259" key="6">
    <source>
        <dbReference type="PROSITE" id="PS50157"/>
    </source>
</evidence>
<accession>A0AAW0PZD1</accession>
<keyword evidence="2 4" id="KW-0863">Zinc-finger</keyword>
<dbReference type="FunFam" id="3.30.160.60:FF:000065">
    <property type="entry name" value="B-cell CLL/lymphoma 6, member B"/>
    <property type="match status" value="1"/>
</dbReference>
<comment type="caution">
    <text evidence="7">The sequence shown here is derived from an EMBL/GenBank/DDBJ whole genome shotgun (WGS) entry which is preliminary data.</text>
</comment>
<dbReference type="InterPro" id="IPR013087">
    <property type="entry name" value="Znf_C2H2_type"/>
</dbReference>